<accession>A0A6A3JRX3</accession>
<feature type="domain" description="Integrase catalytic" evidence="1">
    <location>
        <begin position="139"/>
        <end position="314"/>
    </location>
</feature>
<protein>
    <recommendedName>
        <fullName evidence="1">Integrase catalytic domain-containing protein</fullName>
    </recommendedName>
</protein>
<dbReference type="Proteomes" id="UP000460718">
    <property type="component" value="Unassembled WGS sequence"/>
</dbReference>
<dbReference type="CDD" id="cd09272">
    <property type="entry name" value="RNase_HI_RT_Ty1"/>
    <property type="match status" value="1"/>
</dbReference>
<dbReference type="GO" id="GO:0003676">
    <property type="term" value="F:nucleic acid binding"/>
    <property type="evidence" value="ECO:0007669"/>
    <property type="project" value="InterPro"/>
</dbReference>
<dbReference type="GO" id="GO:0015074">
    <property type="term" value="P:DNA integration"/>
    <property type="evidence" value="ECO:0007669"/>
    <property type="project" value="InterPro"/>
</dbReference>
<evidence type="ECO:0000313" key="3">
    <source>
        <dbReference type="Proteomes" id="UP000460718"/>
    </source>
</evidence>
<dbReference type="InterPro" id="IPR013103">
    <property type="entry name" value="RVT_2"/>
</dbReference>
<dbReference type="InterPro" id="IPR012337">
    <property type="entry name" value="RNaseH-like_sf"/>
</dbReference>
<dbReference type="PROSITE" id="PS50994">
    <property type="entry name" value="INTEGRASE"/>
    <property type="match status" value="1"/>
</dbReference>
<dbReference type="InterPro" id="IPR036397">
    <property type="entry name" value="RNaseH_sf"/>
</dbReference>
<reference evidence="2 3" key="1">
    <citation type="submission" date="2018-09" db="EMBL/GenBank/DDBJ databases">
        <title>Genomic investigation of the strawberry pathogen Phytophthora fragariae indicates pathogenicity is determined by transcriptional variation in three key races.</title>
        <authorList>
            <person name="Adams T.M."/>
            <person name="Armitage A.D."/>
            <person name="Sobczyk M.K."/>
            <person name="Bates H.J."/>
            <person name="Dunwell J.M."/>
            <person name="Nellist C.F."/>
            <person name="Harrison R.J."/>
        </authorList>
    </citation>
    <scope>NUCLEOTIDE SEQUENCE [LARGE SCALE GENOMIC DNA]</scope>
    <source>
        <strain evidence="2 3">SCRP245</strain>
    </source>
</reference>
<proteinExistence type="predicted"/>
<name>A0A6A3JRX3_9STRA</name>
<dbReference type="SUPFAM" id="SSF53098">
    <property type="entry name" value="Ribonuclease H-like"/>
    <property type="match status" value="1"/>
</dbReference>
<dbReference type="InterPro" id="IPR025724">
    <property type="entry name" value="GAG-pre-integrase_dom"/>
</dbReference>
<gene>
    <name evidence="2" type="ORF">PF011_g16558</name>
</gene>
<dbReference type="Pfam" id="PF13976">
    <property type="entry name" value="gag_pre-integrs"/>
    <property type="match status" value="1"/>
</dbReference>
<organism evidence="2 3">
    <name type="scientific">Phytophthora fragariae</name>
    <dbReference type="NCBI Taxonomy" id="53985"/>
    <lineage>
        <taxon>Eukaryota</taxon>
        <taxon>Sar</taxon>
        <taxon>Stramenopiles</taxon>
        <taxon>Oomycota</taxon>
        <taxon>Peronosporomycetes</taxon>
        <taxon>Peronosporales</taxon>
        <taxon>Peronosporaceae</taxon>
        <taxon>Phytophthora</taxon>
    </lineage>
</organism>
<evidence type="ECO:0000313" key="2">
    <source>
        <dbReference type="EMBL" id="KAE8994894.1"/>
    </source>
</evidence>
<comment type="caution">
    <text evidence="2">The sequence shown here is derived from an EMBL/GenBank/DDBJ whole genome shotgun (WGS) entry which is preliminary data.</text>
</comment>
<dbReference type="InterPro" id="IPR001584">
    <property type="entry name" value="Integrase_cat-core"/>
</dbReference>
<dbReference type="AlphaFoldDB" id="A0A6A3JRX3"/>
<dbReference type="PANTHER" id="PTHR11439:SF483">
    <property type="entry name" value="PEPTIDE SYNTHASE GLIP-LIKE, PUTATIVE (AFU_ORTHOLOGUE AFUA_3G12920)-RELATED"/>
    <property type="match status" value="1"/>
</dbReference>
<sequence>MLRRPRFFNLENVYYVPNFSKALVSVSTLVHSNHEIVFTASGCTVFRGSRRRVACVARDVNGVYPMVTEEQARTDNELTCAAGLATLGTDLGTWHRRYGHVGLKTLKAMAKNKVVKGLRIAKGAKPPMCVVCALTKAIEPAQPKKRTSSDEAADGVVHADLSGPVAKSREGYRYFMVVSRRSFLQAYPLKLKSEATSKTKAFLRLIDRQAAVPASEIKVVRTDGGTEFLNKDFRRLMQLEGNSHEHTARYSSFQNGVAERAIRTVTEMASAILTDSWLLHSLWVDALLHAVLLRNRIPKRGESITPYEKLFKRRPDKFVRSTSGFPNTRGELGAFVGCTDNVKGYKVLLPGPGQPVFEARSAQLVDRMLFELSDVGKDDESDFVHNEGVELEERDAQHEADDQAHVSKSTALRRSKRVEALTQDQATAFAVLGEVLREPLNLAEARRSTQWVEWNRAISKEVQALFDNGTFGWVDLPANTAILDHTIQFRLKTGALGEVTQFKARLCARGDRQRFLIDFADTYAPVATLMTVRIFFVIVAKLKLVVRQGDVPAAYVKADLPEVIYMKPVPGFGTEVHKGKVWRLRKALYGLRQAGREWNKAIDIYLREYGLQPTEVDPCIYFARVSGSLFLNKFIVKDMGEPEQFLGTRVQRTGPASITLSQTAYVDEILHRFAMDGSRPQRTPMMPNTRLDTLDDQPTNDELAVMRRMPYREAVGALLYLARVTRPDISFGVGQVARHCAKPRKVAWDAIKYLLRYLSGAKNLKLRLVPSTDEILVTSDADWANDQSGRKSISGRVVYLFGCPVAWASKKQTIVAKSSTAAEYMSADDAIEDGELVRLLVEQVLDTKAPLVLAMDSQPSIARLKRSDLSERQKTVDVRYKAAKVMLQEGKIAAVYLSTGGMPADLLTKSLGPQQLEFKRGLCGLG</sequence>
<dbReference type="Pfam" id="PF07727">
    <property type="entry name" value="RVT_2"/>
    <property type="match status" value="1"/>
</dbReference>
<dbReference type="Gene3D" id="3.30.420.10">
    <property type="entry name" value="Ribonuclease H-like superfamily/Ribonuclease H"/>
    <property type="match status" value="1"/>
</dbReference>
<evidence type="ECO:0000259" key="1">
    <source>
        <dbReference type="PROSITE" id="PS50994"/>
    </source>
</evidence>
<dbReference type="PANTHER" id="PTHR11439">
    <property type="entry name" value="GAG-POL-RELATED RETROTRANSPOSON"/>
    <property type="match status" value="1"/>
</dbReference>
<dbReference type="EMBL" id="QXFW01001193">
    <property type="protein sequence ID" value="KAE8994894.1"/>
    <property type="molecule type" value="Genomic_DNA"/>
</dbReference>